<organism evidence="7 8">
    <name type="scientific">Streptomyces chiangmaiensis</name>
    <dbReference type="NCBI Taxonomy" id="766497"/>
    <lineage>
        <taxon>Bacteria</taxon>
        <taxon>Bacillati</taxon>
        <taxon>Actinomycetota</taxon>
        <taxon>Actinomycetes</taxon>
        <taxon>Kitasatosporales</taxon>
        <taxon>Streptomycetaceae</taxon>
        <taxon>Streptomyces</taxon>
    </lineage>
</organism>
<accession>A0ABU7FWI4</accession>
<proteinExistence type="inferred from homology"/>
<dbReference type="Gene3D" id="3.20.20.140">
    <property type="entry name" value="Metal-dependent hydrolases"/>
    <property type="match status" value="1"/>
</dbReference>
<dbReference type="Proteomes" id="UP001333996">
    <property type="component" value="Unassembled WGS sequence"/>
</dbReference>
<evidence type="ECO:0000256" key="2">
    <source>
        <dbReference type="ARBA" id="ARBA00006676"/>
    </source>
</evidence>
<dbReference type="Pfam" id="PF00962">
    <property type="entry name" value="A_deaminase"/>
    <property type="match status" value="1"/>
</dbReference>
<keyword evidence="5" id="KW-0862">Zinc</keyword>
<dbReference type="PANTHER" id="PTHR43114">
    <property type="entry name" value="ADENINE DEAMINASE"/>
    <property type="match status" value="1"/>
</dbReference>
<dbReference type="EC" id="3.5.4.4" evidence="7"/>
<comment type="cofactor">
    <cofactor evidence="1">
        <name>Zn(2+)</name>
        <dbReference type="ChEBI" id="CHEBI:29105"/>
    </cofactor>
</comment>
<dbReference type="NCBIfam" id="TIGR01430">
    <property type="entry name" value="aden_deam"/>
    <property type="match status" value="1"/>
</dbReference>
<evidence type="ECO:0000259" key="6">
    <source>
        <dbReference type="Pfam" id="PF00962"/>
    </source>
</evidence>
<dbReference type="PANTHER" id="PTHR43114:SF6">
    <property type="entry name" value="ADENINE DEAMINASE"/>
    <property type="match status" value="1"/>
</dbReference>
<dbReference type="EMBL" id="JAYWVC010000375">
    <property type="protein sequence ID" value="MED7828404.1"/>
    <property type="molecule type" value="Genomic_DNA"/>
</dbReference>
<evidence type="ECO:0000313" key="8">
    <source>
        <dbReference type="Proteomes" id="UP001333996"/>
    </source>
</evidence>
<dbReference type="InterPro" id="IPR001365">
    <property type="entry name" value="A_deaminase_dom"/>
</dbReference>
<evidence type="ECO:0000313" key="7">
    <source>
        <dbReference type="EMBL" id="MED7828404.1"/>
    </source>
</evidence>
<dbReference type="GO" id="GO:0016787">
    <property type="term" value="F:hydrolase activity"/>
    <property type="evidence" value="ECO:0007669"/>
    <property type="project" value="UniProtKB-KW"/>
</dbReference>
<protein>
    <submittedName>
        <fullName evidence="7">Adenosine deaminase</fullName>
        <ecNumber evidence="7">3.5.4.4</ecNumber>
    </submittedName>
</protein>
<comment type="caution">
    <text evidence="7">The sequence shown here is derived from an EMBL/GenBank/DDBJ whole genome shotgun (WGS) entry which is preliminary data.</text>
</comment>
<evidence type="ECO:0000256" key="5">
    <source>
        <dbReference type="ARBA" id="ARBA00022833"/>
    </source>
</evidence>
<keyword evidence="8" id="KW-1185">Reference proteome</keyword>
<sequence length="337" mass="35203">MNGEQVPPDLLSLPKAELHLHLEGALRPSTAAELADAYGRPAPPVGPFAGLGEFVGAYERARDLVGSLDDLHRIGRELVEDAAAQGVVWSEVYLIPPTYAGRLGPAEGIVEAVLDGMRAGATEDSAAGVIVGINRGLPMAAARESLDLAIAYREAGVVGLGLAGDEANHPPERFTDLFRQARVAGLPAVPHGGEGAGPASVRACVEALGAHRISHGVRAAEDPRLLRELAERGVCLDVCPTSNTALQVSRSLTDHPLPAIMAAGVPVTVNSDCPLFCGTTVLQEYQRVSEWLGLDALALADLAETSVRFSACPAARRTSALARLADWRARSGTRSGT</sequence>
<evidence type="ECO:0000256" key="1">
    <source>
        <dbReference type="ARBA" id="ARBA00001947"/>
    </source>
</evidence>
<dbReference type="InterPro" id="IPR032466">
    <property type="entry name" value="Metal_Hydrolase"/>
</dbReference>
<evidence type="ECO:0000256" key="3">
    <source>
        <dbReference type="ARBA" id="ARBA00022723"/>
    </source>
</evidence>
<comment type="similarity">
    <text evidence="2">Belongs to the metallo-dependent hydrolases superfamily. Adenosine and AMP deaminases family.</text>
</comment>
<dbReference type="RefSeq" id="WP_329512747.1">
    <property type="nucleotide sequence ID" value="NZ_BAAAYZ010000267.1"/>
</dbReference>
<dbReference type="InterPro" id="IPR006330">
    <property type="entry name" value="Ado/ade_deaminase"/>
</dbReference>
<keyword evidence="4 7" id="KW-0378">Hydrolase</keyword>
<feature type="domain" description="Adenosine deaminase" evidence="6">
    <location>
        <begin position="14"/>
        <end position="326"/>
    </location>
</feature>
<keyword evidence="3" id="KW-0479">Metal-binding</keyword>
<gene>
    <name evidence="7" type="primary">add</name>
    <name evidence="7" type="ORF">VXC91_42735</name>
</gene>
<reference evidence="7" key="1">
    <citation type="submission" date="2024-01" db="EMBL/GenBank/DDBJ databases">
        <title>First draft genome sequence data of TA4-1, the type strain of Gram-positive actinobacterium Streptomyces chiangmaiensis.</title>
        <authorList>
            <person name="Yasawong M."/>
            <person name="Nantapong N."/>
        </authorList>
    </citation>
    <scope>NUCLEOTIDE SEQUENCE</scope>
    <source>
        <strain evidence="7">TA4-1</strain>
    </source>
</reference>
<name>A0ABU7FWI4_9ACTN</name>
<dbReference type="SUPFAM" id="SSF51556">
    <property type="entry name" value="Metallo-dependent hydrolases"/>
    <property type="match status" value="1"/>
</dbReference>
<evidence type="ECO:0000256" key="4">
    <source>
        <dbReference type="ARBA" id="ARBA00022801"/>
    </source>
</evidence>